<accession>A0A517YH26</accession>
<organism evidence="1 2">
    <name type="scientific">Anatilimnocola aggregata</name>
    <dbReference type="NCBI Taxonomy" id="2528021"/>
    <lineage>
        <taxon>Bacteria</taxon>
        <taxon>Pseudomonadati</taxon>
        <taxon>Planctomycetota</taxon>
        <taxon>Planctomycetia</taxon>
        <taxon>Pirellulales</taxon>
        <taxon>Pirellulaceae</taxon>
        <taxon>Anatilimnocola</taxon>
    </lineage>
</organism>
<dbReference type="KEGG" id="aagg:ETAA8_46250"/>
<dbReference type="OrthoDB" id="9796012at2"/>
<keyword evidence="2" id="KW-1185">Reference proteome</keyword>
<protein>
    <submittedName>
        <fullName evidence="1">Uncharacterized protein</fullName>
    </submittedName>
</protein>
<sequence length="116" mass="13419">MRYFHQGRFRQQVKHLQHQFLQDGNLPFSDILSTELIKQALTTLKIGWIDCVFTPLVTLCVFLGQVLRADHSCRAAVARLIARRVARKERACSPETSAYCQARKRLPEKFFSQLAK</sequence>
<evidence type="ECO:0000313" key="1">
    <source>
        <dbReference type="EMBL" id="QDU29513.1"/>
    </source>
</evidence>
<reference evidence="1 2" key="1">
    <citation type="submission" date="2019-02" db="EMBL/GenBank/DDBJ databases">
        <title>Deep-cultivation of Planctomycetes and their phenomic and genomic characterization uncovers novel biology.</title>
        <authorList>
            <person name="Wiegand S."/>
            <person name="Jogler M."/>
            <person name="Boedeker C."/>
            <person name="Pinto D."/>
            <person name="Vollmers J."/>
            <person name="Rivas-Marin E."/>
            <person name="Kohn T."/>
            <person name="Peeters S.H."/>
            <person name="Heuer A."/>
            <person name="Rast P."/>
            <person name="Oberbeckmann S."/>
            <person name="Bunk B."/>
            <person name="Jeske O."/>
            <person name="Meyerdierks A."/>
            <person name="Storesund J.E."/>
            <person name="Kallscheuer N."/>
            <person name="Luecker S."/>
            <person name="Lage O.M."/>
            <person name="Pohl T."/>
            <person name="Merkel B.J."/>
            <person name="Hornburger P."/>
            <person name="Mueller R.-W."/>
            <person name="Bruemmer F."/>
            <person name="Labrenz M."/>
            <person name="Spormann A.M."/>
            <person name="Op den Camp H."/>
            <person name="Overmann J."/>
            <person name="Amann R."/>
            <person name="Jetten M.S.M."/>
            <person name="Mascher T."/>
            <person name="Medema M.H."/>
            <person name="Devos D.P."/>
            <person name="Kaster A.-K."/>
            <person name="Ovreas L."/>
            <person name="Rohde M."/>
            <person name="Galperin M.Y."/>
            <person name="Jogler C."/>
        </authorList>
    </citation>
    <scope>NUCLEOTIDE SEQUENCE [LARGE SCALE GENOMIC DNA]</scope>
    <source>
        <strain evidence="1 2">ETA_A8</strain>
    </source>
</reference>
<dbReference type="EMBL" id="CP036274">
    <property type="protein sequence ID" value="QDU29513.1"/>
    <property type="molecule type" value="Genomic_DNA"/>
</dbReference>
<dbReference type="Proteomes" id="UP000315017">
    <property type="component" value="Chromosome"/>
</dbReference>
<dbReference type="RefSeq" id="WP_145093422.1">
    <property type="nucleotide sequence ID" value="NZ_CP036274.1"/>
</dbReference>
<proteinExistence type="predicted"/>
<evidence type="ECO:0000313" key="2">
    <source>
        <dbReference type="Proteomes" id="UP000315017"/>
    </source>
</evidence>
<dbReference type="AlphaFoldDB" id="A0A517YH26"/>
<name>A0A517YH26_9BACT</name>
<gene>
    <name evidence="1" type="ORF">ETAA8_46250</name>
</gene>